<sequence length="154" mass="17440">MRISNAFNLFRANVLNDTKAAVALAQKKPEKYNDVAMKLTKASITSLNFKLENKESKLADADKKLEAGKNKYPREYEYAHSKDARMVGKSYEAVKSHNKNMSVYSDNIAPHARVCNELREEISSLKSKIENHEGNLKHMVHAGNVKNIQKATIY</sequence>
<comment type="caution">
    <text evidence="2">The sequence shown here is derived from an EMBL/GenBank/DDBJ whole genome shotgun (WGS) entry which is preliminary data.</text>
</comment>
<name>A0ABT0KIF6_9GAMM</name>
<dbReference type="Proteomes" id="UP001165275">
    <property type="component" value="Unassembled WGS sequence"/>
</dbReference>
<evidence type="ECO:0000256" key="1">
    <source>
        <dbReference type="SAM" id="Coils"/>
    </source>
</evidence>
<dbReference type="EMBL" id="JAGQDC010000036">
    <property type="protein sequence ID" value="MCL1031826.1"/>
    <property type="molecule type" value="Genomic_DNA"/>
</dbReference>
<protein>
    <submittedName>
        <fullName evidence="2">Uncharacterized protein</fullName>
    </submittedName>
</protein>
<organism evidence="2 3">
    <name type="scientific">Serratia silvae</name>
    <dbReference type="NCBI Taxonomy" id="2824122"/>
    <lineage>
        <taxon>Bacteria</taxon>
        <taxon>Pseudomonadati</taxon>
        <taxon>Pseudomonadota</taxon>
        <taxon>Gammaproteobacteria</taxon>
        <taxon>Enterobacterales</taxon>
        <taxon>Yersiniaceae</taxon>
        <taxon>Serratia</taxon>
    </lineage>
</organism>
<reference evidence="2" key="1">
    <citation type="submission" date="2021-04" db="EMBL/GenBank/DDBJ databases">
        <title>Genome sequence of Serratia sp. arafor3.</title>
        <authorList>
            <person name="Besaury L."/>
        </authorList>
    </citation>
    <scope>NUCLEOTIDE SEQUENCE</scope>
    <source>
        <strain evidence="2">Arafor3</strain>
    </source>
</reference>
<gene>
    <name evidence="2" type="ORF">KAJ71_22810</name>
</gene>
<proteinExistence type="predicted"/>
<keyword evidence="3" id="KW-1185">Reference proteome</keyword>
<feature type="coiled-coil region" evidence="1">
    <location>
        <begin position="44"/>
        <end position="71"/>
    </location>
</feature>
<evidence type="ECO:0000313" key="2">
    <source>
        <dbReference type="EMBL" id="MCL1031826.1"/>
    </source>
</evidence>
<keyword evidence="1" id="KW-0175">Coiled coil</keyword>
<evidence type="ECO:0000313" key="3">
    <source>
        <dbReference type="Proteomes" id="UP001165275"/>
    </source>
</evidence>
<accession>A0ABT0KIF6</accession>
<dbReference type="RefSeq" id="WP_248947751.1">
    <property type="nucleotide sequence ID" value="NZ_CBCSGY010000020.1"/>
</dbReference>